<comment type="subcellular location">
    <subcellularLocation>
        <location evidence="1">Nucleus</location>
    </subcellularLocation>
</comment>
<keyword evidence="2" id="KW-0479">Metal-binding</keyword>
<dbReference type="PROSITE" id="PS50048">
    <property type="entry name" value="ZN2_CY6_FUNGAL_2"/>
    <property type="match status" value="1"/>
</dbReference>
<dbReference type="CDD" id="cd00067">
    <property type="entry name" value="GAL4"/>
    <property type="match status" value="1"/>
</dbReference>
<dbReference type="Pfam" id="PF04082">
    <property type="entry name" value="Fungal_trans"/>
    <property type="match status" value="1"/>
</dbReference>
<dbReference type="GO" id="GO:0008270">
    <property type="term" value="F:zinc ion binding"/>
    <property type="evidence" value="ECO:0007669"/>
    <property type="project" value="InterPro"/>
</dbReference>
<dbReference type="CDD" id="cd12148">
    <property type="entry name" value="fungal_TF_MHR"/>
    <property type="match status" value="1"/>
</dbReference>
<dbReference type="SMART" id="SM00066">
    <property type="entry name" value="GAL4"/>
    <property type="match status" value="1"/>
</dbReference>
<sequence>MFAEGKRIPGTNVLKIEPVTQRRLNSCLSCRSRKRKCDKSRPQCSQCKNHGRQCSYYKSNVNSGQKPVIGQEATKIGAEVPITGPPRNLQAAFWPFVPNHSDSSNPCSREGPIFTNIMSASLYRSVGSPPTNFQALRQFMPTKEKADKLLSQFLKSVHPIVPVMDLEVVAPLYAAFWENSVEPTLDTYITLFSILYAGSVSMYEEANMAEKPIESTEYLVSEMRKYVSATEAALAMSHFPRKATITSLQGAVILHSICRNDCKADDSGSIAMLLRIGHLLELHRDPEHYHKLEDYKEIQRRRLLWWHLLYLDGLTSLSSGLLPLMSSNEYDTEYPSEDSSTGKGIDQIMVFCNCKFRWIECCNDIMRNFFGIHKPTTFGTEKVNLVLSDLNEYCQQQIQKVAKAEDLMKSSQLSFAKVAISIMSTFADRCHMLLYKKMSESTFIALADDLETESTKKVPETSSLGGSISGNVSNEFTQCAIHFLNEFCFYGKMPENKQFLWEIRKFQPLQAILALLRSLIYDGEQVCSMQQPDSQFHSKFLLPLDERVVAIERALNNLGYLSEHTTRLCKERWETVRILKERAFRLLFFDVNINESEWTLSSSPLNDNDPISENLNNISFQELPPIDWDTIEHEMKDIRSSLEEAIAIKIWDQDSGHFLL</sequence>
<keyword evidence="6" id="KW-1185">Reference proteome</keyword>
<reference evidence="5 6" key="1">
    <citation type="submission" date="2016-02" db="EMBL/GenBank/DDBJ databases">
        <title>Comparative genomic and transcriptomic foundation for Pichia pastoris.</title>
        <authorList>
            <person name="Love K.R."/>
            <person name="Shah K.A."/>
            <person name="Whittaker C.A."/>
            <person name="Wu J."/>
            <person name="Bartlett M.C."/>
            <person name="Ma D."/>
            <person name="Leeson R.L."/>
            <person name="Priest M."/>
            <person name="Young S.K."/>
            <person name="Love J.C."/>
        </authorList>
    </citation>
    <scope>NUCLEOTIDE SEQUENCE [LARGE SCALE GENOMIC DNA]</scope>
    <source>
        <strain evidence="5 6">ATCC 28485</strain>
    </source>
</reference>
<feature type="domain" description="Zn(2)-C6 fungal-type" evidence="4">
    <location>
        <begin position="26"/>
        <end position="56"/>
    </location>
</feature>
<proteinExistence type="predicted"/>
<dbReference type="EMBL" id="CP014584">
    <property type="protein sequence ID" value="ANZ73132.1"/>
    <property type="molecule type" value="Genomic_DNA"/>
</dbReference>
<dbReference type="InterPro" id="IPR050613">
    <property type="entry name" value="Sec_Metabolite_Reg"/>
</dbReference>
<evidence type="ECO:0000259" key="4">
    <source>
        <dbReference type="PROSITE" id="PS50048"/>
    </source>
</evidence>
<dbReference type="GO" id="GO:0003677">
    <property type="term" value="F:DNA binding"/>
    <property type="evidence" value="ECO:0007669"/>
    <property type="project" value="InterPro"/>
</dbReference>
<dbReference type="PANTHER" id="PTHR31001:SF40">
    <property type="entry name" value="ZN(II)2CYS6 TRANSCRIPTION FACTOR (EUROFUNG)"/>
    <property type="match status" value="1"/>
</dbReference>
<dbReference type="OrthoDB" id="762982at2759"/>
<dbReference type="Gene3D" id="4.10.240.10">
    <property type="entry name" value="Zn(2)-C6 fungal-type DNA-binding domain"/>
    <property type="match status" value="1"/>
</dbReference>
<dbReference type="InterPro" id="IPR001138">
    <property type="entry name" value="Zn2Cys6_DnaBD"/>
</dbReference>
<evidence type="ECO:0000313" key="5">
    <source>
        <dbReference type="EMBL" id="ANZ73132.1"/>
    </source>
</evidence>
<organism evidence="5 6">
    <name type="scientific">Komagataella pastoris</name>
    <name type="common">Yeast</name>
    <name type="synonym">Pichia pastoris</name>
    <dbReference type="NCBI Taxonomy" id="4922"/>
    <lineage>
        <taxon>Eukaryota</taxon>
        <taxon>Fungi</taxon>
        <taxon>Dikarya</taxon>
        <taxon>Ascomycota</taxon>
        <taxon>Saccharomycotina</taxon>
        <taxon>Pichiomycetes</taxon>
        <taxon>Pichiales</taxon>
        <taxon>Pichiaceae</taxon>
        <taxon>Komagataella</taxon>
    </lineage>
</organism>
<dbReference type="InterPro" id="IPR036864">
    <property type="entry name" value="Zn2-C6_fun-type_DNA-bd_sf"/>
</dbReference>
<dbReference type="AlphaFoldDB" id="A0A1B2J576"/>
<dbReference type="GO" id="GO:0006351">
    <property type="term" value="P:DNA-templated transcription"/>
    <property type="evidence" value="ECO:0007669"/>
    <property type="project" value="InterPro"/>
</dbReference>
<name>A0A1B2J576_PICPA</name>
<dbReference type="SUPFAM" id="SSF57701">
    <property type="entry name" value="Zn2/Cys6 DNA-binding domain"/>
    <property type="match status" value="1"/>
</dbReference>
<evidence type="ECO:0000256" key="3">
    <source>
        <dbReference type="ARBA" id="ARBA00023242"/>
    </source>
</evidence>
<keyword evidence="3" id="KW-0539">Nucleus</keyword>
<accession>A0A1B2J576</accession>
<gene>
    <name evidence="5" type="ORF">ATY40_BA7501853</name>
</gene>
<dbReference type="PANTHER" id="PTHR31001">
    <property type="entry name" value="UNCHARACTERIZED TRANSCRIPTIONAL REGULATORY PROTEIN"/>
    <property type="match status" value="1"/>
</dbReference>
<dbReference type="Proteomes" id="UP000094565">
    <property type="component" value="Chromosome 1"/>
</dbReference>
<dbReference type="GO" id="GO:0000981">
    <property type="term" value="F:DNA-binding transcription factor activity, RNA polymerase II-specific"/>
    <property type="evidence" value="ECO:0007669"/>
    <property type="project" value="InterPro"/>
</dbReference>
<dbReference type="InterPro" id="IPR007219">
    <property type="entry name" value="XnlR_reg_dom"/>
</dbReference>
<evidence type="ECO:0000256" key="1">
    <source>
        <dbReference type="ARBA" id="ARBA00004123"/>
    </source>
</evidence>
<evidence type="ECO:0000313" key="6">
    <source>
        <dbReference type="Proteomes" id="UP000094565"/>
    </source>
</evidence>
<protein>
    <submittedName>
        <fullName evidence="5">BA75_01853T0</fullName>
    </submittedName>
</protein>
<dbReference type="Pfam" id="PF00172">
    <property type="entry name" value="Zn_clus"/>
    <property type="match status" value="1"/>
</dbReference>
<evidence type="ECO:0000256" key="2">
    <source>
        <dbReference type="ARBA" id="ARBA00022723"/>
    </source>
</evidence>
<dbReference type="PROSITE" id="PS00463">
    <property type="entry name" value="ZN2_CY6_FUNGAL_1"/>
    <property type="match status" value="1"/>
</dbReference>
<dbReference type="GO" id="GO:0005634">
    <property type="term" value="C:nucleus"/>
    <property type="evidence" value="ECO:0007669"/>
    <property type="project" value="UniProtKB-SubCell"/>
</dbReference>